<feature type="compositionally biased region" description="Basic and acidic residues" evidence="2">
    <location>
        <begin position="389"/>
        <end position="409"/>
    </location>
</feature>
<feature type="coiled-coil region" evidence="1">
    <location>
        <begin position="441"/>
        <end position="519"/>
    </location>
</feature>
<sequence>MSIKAKISLDSSELKKGLNSAEQSVKKTGQEMSNATKKLDNFGDNADRAVRAIDSVGGALGQASTGISGLAGDLIDLVKNPMSAAIAAITALVAVGVKLWDKLTMSAEEYAQKASFEFEQAQKKFSDLTNEQKEDTGYLDRLKQISQEENISNAVKAEAISIIQSLTDRYGDLGISIDLTTGKIIGLEQGMTKANQRMLEFSKEAKKLELNKAENVADSKIGLISKGKRLNSGFTPADFGGKSFGTSMAHRWAGYDVSNKGGIEDLATSFLSSNKIKDMAKQVLDLREKMKETNDPEALKILQAKEDGMKRLIRLQLKLEVAEKMASQTAGDAELSQKWRDASLAIQELILKQKEYNNLTREGDKTGTISPEEIANHTAKVSKTQSDTEAQRQRQKQYSEDADTLRENQRIEDVSGGDKLKKVEQKIKVVADLKIESQNTLKDLEQKLVPVQQKINDLLKKQKDGVITPEETKELLSLTEESANLNLKIETCKANIKKHELEEIKLAQEKDAIEKERKKYIDDMVSALDNESSILSLRLKGLDEEAAKLELINQLKGKGIELSNEDLQKIMDKKKALGGLKLQDYFQNQNESLDIQEKKANGQGKEALRLEILRNAEKIKGGKLTEEEIKNAERLADRQWKLQNRSGKSESNGYKQTLNIRGELTNDLARRGGFTSSVVSDPMRSINQQLLQIQKSQNNILSNINGKMDSIGVIR</sequence>
<keyword evidence="4" id="KW-1185">Reference proteome</keyword>
<feature type="region of interest" description="Disordered" evidence="2">
    <location>
        <begin position="18"/>
        <end position="40"/>
    </location>
</feature>
<accession>A0A2U1B6G7</accession>
<organism evidence="3 4">
    <name type="scientific">Victivallis vadensis</name>
    <dbReference type="NCBI Taxonomy" id="172901"/>
    <lineage>
        <taxon>Bacteria</taxon>
        <taxon>Pseudomonadati</taxon>
        <taxon>Lentisphaerota</taxon>
        <taxon>Lentisphaeria</taxon>
        <taxon>Victivallales</taxon>
        <taxon>Victivallaceae</taxon>
        <taxon>Victivallis</taxon>
    </lineage>
</organism>
<dbReference type="Proteomes" id="UP000245959">
    <property type="component" value="Unassembled WGS sequence"/>
</dbReference>
<gene>
    <name evidence="3" type="ORF">C8D82_10715</name>
</gene>
<dbReference type="AlphaFoldDB" id="A0A2U1B6G7"/>
<feature type="region of interest" description="Disordered" evidence="2">
    <location>
        <begin position="361"/>
        <end position="409"/>
    </location>
</feature>
<evidence type="ECO:0000313" key="4">
    <source>
        <dbReference type="Proteomes" id="UP000245959"/>
    </source>
</evidence>
<name>A0A2U1B6G7_9BACT</name>
<protein>
    <submittedName>
        <fullName evidence="3">Uncharacterized protein</fullName>
    </submittedName>
</protein>
<comment type="caution">
    <text evidence="3">The sequence shown here is derived from an EMBL/GenBank/DDBJ whole genome shotgun (WGS) entry which is preliminary data.</text>
</comment>
<dbReference type="GeneID" id="78294580"/>
<evidence type="ECO:0000313" key="3">
    <source>
        <dbReference type="EMBL" id="PVY44260.1"/>
    </source>
</evidence>
<dbReference type="EMBL" id="QEKH01000007">
    <property type="protein sequence ID" value="PVY44260.1"/>
    <property type="molecule type" value="Genomic_DNA"/>
</dbReference>
<reference evidence="3 4" key="1">
    <citation type="submission" date="2018-04" db="EMBL/GenBank/DDBJ databases">
        <title>Genomic Encyclopedia of Type Strains, Phase IV (KMG-IV): sequencing the most valuable type-strain genomes for metagenomic binning, comparative biology and taxonomic classification.</title>
        <authorList>
            <person name="Goeker M."/>
        </authorList>
    </citation>
    <scope>NUCLEOTIDE SEQUENCE [LARGE SCALE GENOMIC DNA]</scope>
    <source>
        <strain evidence="3 4">DSM 14823</strain>
    </source>
</reference>
<evidence type="ECO:0000256" key="1">
    <source>
        <dbReference type="SAM" id="Coils"/>
    </source>
</evidence>
<keyword evidence="1" id="KW-0175">Coiled coil</keyword>
<feature type="compositionally biased region" description="Polar residues" evidence="2">
    <location>
        <begin position="379"/>
        <end position="388"/>
    </location>
</feature>
<evidence type="ECO:0000256" key="2">
    <source>
        <dbReference type="SAM" id="MobiDB-lite"/>
    </source>
</evidence>
<proteinExistence type="predicted"/>
<dbReference type="RefSeq" id="WP_133245070.1">
    <property type="nucleotide sequence ID" value="NZ_CABMMC010000068.1"/>
</dbReference>